<accession>A0A6J5NCG5</accession>
<protein>
    <submittedName>
        <fullName evidence="1">Uncharacterized protein</fullName>
    </submittedName>
</protein>
<reference evidence="1" key="1">
    <citation type="submission" date="2020-04" db="EMBL/GenBank/DDBJ databases">
        <authorList>
            <person name="Chiriac C."/>
            <person name="Salcher M."/>
            <person name="Ghai R."/>
            <person name="Kavagutti S V."/>
        </authorList>
    </citation>
    <scope>NUCLEOTIDE SEQUENCE</scope>
</reference>
<organism evidence="1">
    <name type="scientific">uncultured Caudovirales phage</name>
    <dbReference type="NCBI Taxonomy" id="2100421"/>
    <lineage>
        <taxon>Viruses</taxon>
        <taxon>Duplodnaviria</taxon>
        <taxon>Heunggongvirae</taxon>
        <taxon>Uroviricota</taxon>
        <taxon>Caudoviricetes</taxon>
        <taxon>Peduoviridae</taxon>
        <taxon>Maltschvirus</taxon>
        <taxon>Maltschvirus maltsch</taxon>
    </lineage>
</organism>
<sequence length="147" mass="15545">MAKVPLPERGQPLDLTYIYQLVDTVNDLSTQVSSATYNYTTVDTISAGKQSIKTSEARVVGGYVEVANNSTVSAGNEKTFSYDFPSDFKYAPIASATAVNIGNTPAGQNVNVILKSVTTSRVEGIVRFGASGDLSLAVHLIIIGIPN</sequence>
<dbReference type="EMBL" id="LR796651">
    <property type="protein sequence ID" value="CAB4157420.1"/>
    <property type="molecule type" value="Genomic_DNA"/>
</dbReference>
<name>A0A6J5NCG5_9CAUD</name>
<evidence type="ECO:0000313" key="1">
    <source>
        <dbReference type="EMBL" id="CAB4157420.1"/>
    </source>
</evidence>
<proteinExistence type="predicted"/>
<gene>
    <name evidence="1" type="ORF">UFOVP694_22</name>
</gene>